<evidence type="ECO:0008006" key="4">
    <source>
        <dbReference type="Google" id="ProtNLM"/>
    </source>
</evidence>
<feature type="compositionally biased region" description="Polar residues" evidence="1">
    <location>
        <begin position="209"/>
        <end position="219"/>
    </location>
</feature>
<dbReference type="Proteomes" id="UP000515153">
    <property type="component" value="Chromosome V"/>
</dbReference>
<evidence type="ECO:0000313" key="2">
    <source>
        <dbReference type="Proteomes" id="UP000515153"/>
    </source>
</evidence>
<dbReference type="RefSeq" id="XP_030978462.1">
    <property type="nucleotide sequence ID" value="XM_031128917.1"/>
</dbReference>
<feature type="region of interest" description="Disordered" evidence="1">
    <location>
        <begin position="1"/>
        <end position="169"/>
    </location>
</feature>
<reference evidence="2 3" key="1">
    <citation type="journal article" date="2019" name="Mol. Biol. Evol.">
        <title>Blast fungal genomes show frequent chromosomal changes, gene gains and losses, and effector gene turnover.</title>
        <authorList>
            <person name="Gomez Luciano L.B."/>
            <person name="Jason Tsai I."/>
            <person name="Chuma I."/>
            <person name="Tosa Y."/>
            <person name="Chen Y.H."/>
            <person name="Li J.Y."/>
            <person name="Li M.Y."/>
            <person name="Jade Lu M.Y."/>
            <person name="Nakayashiki H."/>
            <person name="Li W.H."/>
        </authorList>
    </citation>
    <scope>NUCLEOTIDE SEQUENCE [LARGE SCALE GENOMIC DNA]</scope>
    <source>
        <strain evidence="2 3">NI907</strain>
    </source>
</reference>
<dbReference type="AlphaFoldDB" id="A0A6P8AU81"/>
<dbReference type="GeneID" id="41963825"/>
<gene>
    <name evidence="3" type="ORF">PgNI_08927</name>
</gene>
<feature type="region of interest" description="Disordered" evidence="1">
    <location>
        <begin position="185"/>
        <end position="261"/>
    </location>
</feature>
<sequence>MSSNYYRSSPAAHEQYYFESASPTPSPRHYRESRDFYDMADRRFDMPERPATRSHSRRKSSSSFMQGPPPVRPPTAHPTAAASPRYNSSGQYATVNVSESRPSRRYSSSGTRTRGERRSSQSYYRTSERRGDSDEDEWFEDNGAYYVLPAQSRSKRWSGMDTRDYYMRDGPETDYQYYYAQAPRDAYQSSPMSPEPRRSSHSRRPSVSTPQRPQTTAPGSSSKHKRSSSRQHESYSRPQAPPPPPEQKHRPATQEDAKKHQIPEGYSLSHWDPLETPIILAGSVFDANSLGKWIYDWVAHVHSGPEGREMVGIAGELWLLLIQISGKIKRASEVMPDIRTLENREMVDDFIESGERLNDKLRRLLKRCEGPMLSSSKTGKSKLGTTAGVRFVHTLLGRDYELANTEKFMASVRLWNLRFDANCEDILLNPTK</sequence>
<dbReference type="KEGG" id="pgri:PgNI_08927"/>
<organism evidence="2 3">
    <name type="scientific">Pyricularia grisea</name>
    <name type="common">Crabgrass-specific blast fungus</name>
    <name type="synonym">Magnaporthe grisea</name>
    <dbReference type="NCBI Taxonomy" id="148305"/>
    <lineage>
        <taxon>Eukaryota</taxon>
        <taxon>Fungi</taxon>
        <taxon>Dikarya</taxon>
        <taxon>Ascomycota</taxon>
        <taxon>Pezizomycotina</taxon>
        <taxon>Sordariomycetes</taxon>
        <taxon>Sordariomycetidae</taxon>
        <taxon>Magnaporthales</taxon>
        <taxon>Pyriculariaceae</taxon>
        <taxon>Pyricularia</taxon>
    </lineage>
</organism>
<keyword evidence="2" id="KW-1185">Reference proteome</keyword>
<reference evidence="3" key="3">
    <citation type="submission" date="2025-08" db="UniProtKB">
        <authorList>
            <consortium name="RefSeq"/>
        </authorList>
    </citation>
    <scope>IDENTIFICATION</scope>
    <source>
        <strain evidence="3">NI907</strain>
    </source>
</reference>
<reference evidence="3" key="2">
    <citation type="submission" date="2019-10" db="EMBL/GenBank/DDBJ databases">
        <authorList>
            <consortium name="NCBI Genome Project"/>
        </authorList>
    </citation>
    <scope>NUCLEOTIDE SEQUENCE</scope>
    <source>
        <strain evidence="3">NI907</strain>
    </source>
</reference>
<proteinExistence type="predicted"/>
<feature type="compositionally biased region" description="Basic and acidic residues" evidence="1">
    <location>
        <begin position="29"/>
        <end position="51"/>
    </location>
</feature>
<feature type="compositionally biased region" description="Pro residues" evidence="1">
    <location>
        <begin position="67"/>
        <end position="76"/>
    </location>
</feature>
<feature type="compositionally biased region" description="Basic and acidic residues" evidence="1">
    <location>
        <begin position="246"/>
        <end position="261"/>
    </location>
</feature>
<name>A0A6P8AU81_PYRGI</name>
<feature type="compositionally biased region" description="Polar residues" evidence="1">
    <location>
        <begin position="86"/>
        <end position="97"/>
    </location>
</feature>
<protein>
    <recommendedName>
        <fullName evidence="4">Vegetative cell wall protein gp1</fullName>
    </recommendedName>
</protein>
<evidence type="ECO:0000313" key="3">
    <source>
        <dbReference type="RefSeq" id="XP_030978462.1"/>
    </source>
</evidence>
<accession>A0A6P8AU81</accession>
<evidence type="ECO:0000256" key="1">
    <source>
        <dbReference type="SAM" id="MobiDB-lite"/>
    </source>
</evidence>